<evidence type="ECO:0000313" key="2">
    <source>
        <dbReference type="EMBL" id="CAF0964847.1"/>
    </source>
</evidence>
<dbReference type="InterPro" id="IPR009622">
    <property type="entry name" value="NDUFAF4"/>
</dbReference>
<accession>A0A814EAM0</accession>
<dbReference type="GO" id="GO:0005739">
    <property type="term" value="C:mitochondrion"/>
    <property type="evidence" value="ECO:0007669"/>
    <property type="project" value="TreeGrafter"/>
</dbReference>
<organism evidence="2 3">
    <name type="scientific">Adineta ricciae</name>
    <name type="common">Rotifer</name>
    <dbReference type="NCBI Taxonomy" id="249248"/>
    <lineage>
        <taxon>Eukaryota</taxon>
        <taxon>Metazoa</taxon>
        <taxon>Spiralia</taxon>
        <taxon>Gnathifera</taxon>
        <taxon>Rotifera</taxon>
        <taxon>Eurotatoria</taxon>
        <taxon>Bdelloidea</taxon>
        <taxon>Adinetida</taxon>
        <taxon>Adinetidae</taxon>
        <taxon>Adineta</taxon>
    </lineage>
</organism>
<name>A0A814EAM0_ADIRI</name>
<protein>
    <submittedName>
        <fullName evidence="2">Uncharacterized protein</fullName>
    </submittedName>
</protein>
<comment type="caution">
    <text evidence="2">The sequence shown here is derived from an EMBL/GenBank/DDBJ whole genome shotgun (WGS) entry which is preliminary data.</text>
</comment>
<proteinExistence type="predicted"/>
<dbReference type="PANTHER" id="PTHR13338">
    <property type="entry name" value="UPF0240 PROTEIN"/>
    <property type="match status" value="1"/>
</dbReference>
<dbReference type="AlphaFoldDB" id="A0A814EAM0"/>
<sequence>MGGAIHRGTRFLRMYNIDNRVDRVLAKEKPAPAPRHPTEQQILQSSNAENNIVSEVVHKKNEQLLEHLHDVKVYSSGDNPVIRRVNDASSHSSIPPLLNRVEEPIDENSADSAFGYIEPQRIHPGRVSLRQFLAYLQNHRDSPQEYSIERFTEMYTIKPEIAQQLFKYHSLLALQEVARQQSRSPVRPPHVAAAEVFGIEAESRRKPGPETGISSKF</sequence>
<dbReference type="PANTHER" id="PTHR13338:SF4">
    <property type="entry name" value="NADH DEHYDROGENASE [UBIQUINONE] 1 ALPHA SUBCOMPLEX ASSEMBLY FACTOR 4"/>
    <property type="match status" value="1"/>
</dbReference>
<feature type="region of interest" description="Disordered" evidence="1">
    <location>
        <begin position="198"/>
        <end position="217"/>
    </location>
</feature>
<dbReference type="GO" id="GO:0032981">
    <property type="term" value="P:mitochondrial respiratory chain complex I assembly"/>
    <property type="evidence" value="ECO:0007669"/>
    <property type="project" value="InterPro"/>
</dbReference>
<reference evidence="2" key="1">
    <citation type="submission" date="2021-02" db="EMBL/GenBank/DDBJ databases">
        <authorList>
            <person name="Nowell W R."/>
        </authorList>
    </citation>
    <scope>NUCLEOTIDE SEQUENCE</scope>
</reference>
<gene>
    <name evidence="2" type="ORF">EDS130_LOCUS13066</name>
</gene>
<dbReference type="Proteomes" id="UP000663852">
    <property type="component" value="Unassembled WGS sequence"/>
</dbReference>
<dbReference type="EMBL" id="CAJNOJ010000051">
    <property type="protein sequence ID" value="CAF0964847.1"/>
    <property type="molecule type" value="Genomic_DNA"/>
</dbReference>
<evidence type="ECO:0000256" key="1">
    <source>
        <dbReference type="SAM" id="MobiDB-lite"/>
    </source>
</evidence>
<dbReference type="Pfam" id="PF06784">
    <property type="entry name" value="UPF0240"/>
    <property type="match status" value="1"/>
</dbReference>
<evidence type="ECO:0000313" key="3">
    <source>
        <dbReference type="Proteomes" id="UP000663852"/>
    </source>
</evidence>
<dbReference type="OrthoDB" id="2434756at2759"/>